<dbReference type="GO" id="GO:0005049">
    <property type="term" value="F:nuclear export signal receptor activity"/>
    <property type="evidence" value="ECO:0007669"/>
    <property type="project" value="InterPro"/>
</dbReference>
<evidence type="ECO:0000256" key="3">
    <source>
        <dbReference type="ARBA" id="ARBA00009466"/>
    </source>
</evidence>
<comment type="subcellular location">
    <subcellularLocation>
        <location evidence="2">Cytoplasm</location>
    </subcellularLocation>
    <subcellularLocation>
        <location evidence="1">Nucleus</location>
    </subcellularLocation>
</comment>
<dbReference type="GO" id="GO:0005737">
    <property type="term" value="C:cytoplasm"/>
    <property type="evidence" value="ECO:0007669"/>
    <property type="project" value="UniProtKB-SubCell"/>
</dbReference>
<evidence type="ECO:0000256" key="5">
    <source>
        <dbReference type="ARBA" id="ARBA00022490"/>
    </source>
</evidence>
<dbReference type="Proteomes" id="UP000289340">
    <property type="component" value="Chromosome 10"/>
</dbReference>
<comment type="similarity">
    <text evidence="3">Belongs to the exportin family.</text>
</comment>
<keyword evidence="7" id="KW-0539">Nucleus</keyword>
<dbReference type="InterPro" id="IPR044189">
    <property type="entry name" value="XPO4/7-like"/>
</dbReference>
<gene>
    <name evidence="8" type="ORF">D0Y65_026626</name>
</gene>
<name>A0A445IKQ2_GLYSO</name>
<dbReference type="EMBL" id="QZWG01000010">
    <property type="protein sequence ID" value="RZB86635.1"/>
    <property type="molecule type" value="Genomic_DNA"/>
</dbReference>
<proteinExistence type="inferred from homology"/>
<evidence type="ECO:0000256" key="4">
    <source>
        <dbReference type="ARBA" id="ARBA00022448"/>
    </source>
</evidence>
<accession>A0A445IKQ2</accession>
<evidence type="ECO:0000256" key="1">
    <source>
        <dbReference type="ARBA" id="ARBA00004123"/>
    </source>
</evidence>
<protein>
    <submittedName>
        <fullName evidence="8">Exportin-7-A</fullName>
    </submittedName>
</protein>
<evidence type="ECO:0000313" key="9">
    <source>
        <dbReference type="Proteomes" id="UP000289340"/>
    </source>
</evidence>
<dbReference type="PANTHER" id="PTHR12596:SF15">
    <property type="entry name" value="ARMADILLO_BETA-CATENIN-LIKE REPEAT PROTEIN"/>
    <property type="match status" value="1"/>
</dbReference>
<evidence type="ECO:0000256" key="6">
    <source>
        <dbReference type="ARBA" id="ARBA00022927"/>
    </source>
</evidence>
<sequence length="227" mass="25870">MYYFQHNPGLPATRHRRIASSFRDNSLFQIFQISLTSLFQLKSDAGSKLQELSLMLSLSCLSFDFMGTSYDESSDEIGTVQVPSGWKPTLEDSSTLQIFFDYYAMNQMFSKEIMMAVGEVVEVDHEMDELHRLDRARIIVKTPLLPLIQHKVSAWINGVEYTMHMAEETCYNLDRCKCWGRSFIGSLEEIIFDDSESEIGTQMAIEGVILETDPSEEDTLPSTDGDE</sequence>
<reference evidence="8 9" key="1">
    <citation type="submission" date="2018-09" db="EMBL/GenBank/DDBJ databases">
        <title>A high-quality reference genome of wild soybean provides a powerful tool to mine soybean genomes.</title>
        <authorList>
            <person name="Xie M."/>
            <person name="Chung C.Y.L."/>
            <person name="Li M.-W."/>
            <person name="Wong F.-L."/>
            <person name="Chan T.-F."/>
            <person name="Lam H.-M."/>
        </authorList>
    </citation>
    <scope>NUCLEOTIDE SEQUENCE [LARGE SCALE GENOMIC DNA]</scope>
    <source>
        <strain evidence="9">cv. W05</strain>
        <tissue evidence="8">Hypocotyl of etiolated seedlings</tissue>
    </source>
</reference>
<evidence type="ECO:0000313" key="8">
    <source>
        <dbReference type="EMBL" id="RZB86635.1"/>
    </source>
</evidence>
<organism evidence="8 9">
    <name type="scientific">Glycine soja</name>
    <name type="common">Wild soybean</name>
    <dbReference type="NCBI Taxonomy" id="3848"/>
    <lineage>
        <taxon>Eukaryota</taxon>
        <taxon>Viridiplantae</taxon>
        <taxon>Streptophyta</taxon>
        <taxon>Embryophyta</taxon>
        <taxon>Tracheophyta</taxon>
        <taxon>Spermatophyta</taxon>
        <taxon>Magnoliopsida</taxon>
        <taxon>eudicotyledons</taxon>
        <taxon>Gunneridae</taxon>
        <taxon>Pentapetalae</taxon>
        <taxon>rosids</taxon>
        <taxon>fabids</taxon>
        <taxon>Fabales</taxon>
        <taxon>Fabaceae</taxon>
        <taxon>Papilionoideae</taxon>
        <taxon>50 kb inversion clade</taxon>
        <taxon>NPAAA clade</taxon>
        <taxon>indigoferoid/millettioid clade</taxon>
        <taxon>Phaseoleae</taxon>
        <taxon>Glycine</taxon>
        <taxon>Glycine subgen. Soja</taxon>
    </lineage>
</organism>
<dbReference type="GO" id="GO:0005643">
    <property type="term" value="C:nuclear pore"/>
    <property type="evidence" value="ECO:0007669"/>
    <property type="project" value="TreeGrafter"/>
</dbReference>
<keyword evidence="6" id="KW-0653">Protein transport</keyword>
<dbReference type="PANTHER" id="PTHR12596">
    <property type="entry name" value="EXPORTIN 4,7-RELATED"/>
    <property type="match status" value="1"/>
</dbReference>
<keyword evidence="5" id="KW-0963">Cytoplasm</keyword>
<keyword evidence="4" id="KW-0813">Transport</keyword>
<dbReference type="GO" id="GO:0006611">
    <property type="term" value="P:protein export from nucleus"/>
    <property type="evidence" value="ECO:0007669"/>
    <property type="project" value="TreeGrafter"/>
</dbReference>
<comment type="caution">
    <text evidence="8">The sequence shown here is derived from an EMBL/GenBank/DDBJ whole genome shotgun (WGS) entry which is preliminary data.</text>
</comment>
<evidence type="ECO:0000256" key="7">
    <source>
        <dbReference type="ARBA" id="ARBA00023242"/>
    </source>
</evidence>
<dbReference type="AlphaFoldDB" id="A0A445IKQ2"/>
<evidence type="ECO:0000256" key="2">
    <source>
        <dbReference type="ARBA" id="ARBA00004496"/>
    </source>
</evidence>
<keyword evidence="9" id="KW-1185">Reference proteome</keyword>